<keyword evidence="12" id="KW-0829">Tyrosine-protein kinase</keyword>
<dbReference type="GO" id="GO:0042802">
    <property type="term" value="F:identical protein binding"/>
    <property type="evidence" value="ECO:0007669"/>
    <property type="project" value="UniProtKB-ARBA"/>
</dbReference>
<dbReference type="InterPro" id="IPR005702">
    <property type="entry name" value="Wzc-like_C"/>
</dbReference>
<evidence type="ECO:0000256" key="6">
    <source>
        <dbReference type="ARBA" id="ARBA00022692"/>
    </source>
</evidence>
<dbReference type="CDD" id="cd05387">
    <property type="entry name" value="BY-kinase"/>
    <property type="match status" value="1"/>
</dbReference>
<dbReference type="GO" id="GO:0005886">
    <property type="term" value="C:plasma membrane"/>
    <property type="evidence" value="ECO:0007669"/>
    <property type="project" value="UniProtKB-SubCell"/>
</dbReference>
<dbReference type="PANTHER" id="PTHR32309">
    <property type="entry name" value="TYROSINE-PROTEIN KINASE"/>
    <property type="match status" value="1"/>
</dbReference>
<dbReference type="PANTHER" id="PTHR32309:SF32">
    <property type="entry name" value="TYROSINE-PROTEIN KINASE ETK-RELATED"/>
    <property type="match status" value="1"/>
</dbReference>
<keyword evidence="13" id="KW-0270">Exopolysaccharide synthesis</keyword>
<feature type="transmembrane region" description="Helical" evidence="18">
    <location>
        <begin position="31"/>
        <end position="50"/>
    </location>
</feature>
<keyword evidence="5" id="KW-0808">Transferase</keyword>
<keyword evidence="8 22" id="KW-0418">Kinase</keyword>
<dbReference type="Proteomes" id="UP000510888">
    <property type="component" value="Chromosome 2"/>
</dbReference>
<dbReference type="GO" id="GO:0005524">
    <property type="term" value="F:ATP binding"/>
    <property type="evidence" value="ECO:0007669"/>
    <property type="project" value="UniProtKB-KW"/>
</dbReference>
<dbReference type="GO" id="GO:0004713">
    <property type="term" value="F:protein tyrosine kinase activity"/>
    <property type="evidence" value="ECO:0007669"/>
    <property type="project" value="UniProtKB-KW"/>
</dbReference>
<evidence type="ECO:0000256" key="7">
    <source>
        <dbReference type="ARBA" id="ARBA00022741"/>
    </source>
</evidence>
<keyword evidence="9" id="KW-0067">ATP-binding</keyword>
<sequence>MNKQLGLIVDDPTDEDGDLIRYLDILIASRWIVGSIFVTVVLLGAAYSFLARPTYEADILIQVEEDSPTSASSLLGDVSSLFDVKTQAEGELEILRSRTVVDQAVNNLRLYIDARPRYFPLIGWRVADDAKSLSTPGLFGWGGFCWGNESIDVREFEVPKEFEGQRFRLTLLENGRFRLTQSDLDAPIEGVIGRPLDVDQSIGHLHLLVENVQAKPGAAFNLTRESKLKTLTDLQQKLNMQQKGKQSDIITGVLRGGDPQQISTILNQIGDAYVAQNVKRKTAEADKSSQFLEGLLPGLKHDLEVAEKRYNAMRNQSGTFDVSVEAQTFLQQSVAAQSGLLDLQQKRADLATRYAPDHPAIVALDQQIDVMKTRLSDVNSRMKILPNLQQNAVSLMRDVQVAQDIYVGTLNNIQQLKLVAAGKVASVRQVDEARVPEEPVTPKKSLVIGLAAIAGLMLGIGAAFAREMFYGGVADGQDIERYTGLNVYGTIPLSRVQKSLNAGMRSGKPGKYLLAEMYPDEPSIESLRSLRTALSFAMLEAPNNRLLLTSPTPNVGKSFTSSNLAAVLCGGNKRVLLVDADMRRGHLHQYFGRERGQGLSNVLAGHATAEAVIQREVSPGLDLLTTGSIPPNASELLLRDSMSELMESLGSRYDMVVIDTPPVLAVSDAPTIAAIAGTVFLVVRFQKTAIGEITESARQLQRANARLKGVIFNGVDARAFGYRSKYGAYRYVSYQYQNPKSVTK</sequence>
<keyword evidence="23" id="KW-1185">Reference proteome</keyword>
<dbReference type="Pfam" id="PF23607">
    <property type="entry name" value="WZC_N"/>
    <property type="match status" value="1"/>
</dbReference>
<dbReference type="InterPro" id="IPR032807">
    <property type="entry name" value="GNVR"/>
</dbReference>
<evidence type="ECO:0000256" key="8">
    <source>
        <dbReference type="ARBA" id="ARBA00022777"/>
    </source>
</evidence>
<evidence type="ECO:0000256" key="15">
    <source>
        <dbReference type="ARBA" id="ARBA00054296"/>
    </source>
</evidence>
<evidence type="ECO:0000313" key="22">
    <source>
        <dbReference type="EMBL" id="BCF90404.1"/>
    </source>
</evidence>
<accession>A0A7I8BNY8</accession>
<feature type="domain" description="AAA" evidence="20">
    <location>
        <begin position="555"/>
        <end position="700"/>
    </location>
</feature>
<dbReference type="InterPro" id="IPR005700">
    <property type="entry name" value="EPS_ExoP-like"/>
</dbReference>
<dbReference type="InterPro" id="IPR027417">
    <property type="entry name" value="P-loop_NTPase"/>
</dbReference>
<evidence type="ECO:0000256" key="13">
    <source>
        <dbReference type="ARBA" id="ARBA00023169"/>
    </source>
</evidence>
<keyword evidence="4" id="KW-0997">Cell inner membrane</keyword>
<dbReference type="GO" id="GO:0000271">
    <property type="term" value="P:polysaccharide biosynthetic process"/>
    <property type="evidence" value="ECO:0007669"/>
    <property type="project" value="UniProtKB-KW"/>
</dbReference>
<dbReference type="NCBIfam" id="TIGR01007">
    <property type="entry name" value="eps_fam"/>
    <property type="match status" value="1"/>
</dbReference>
<evidence type="ECO:0000256" key="12">
    <source>
        <dbReference type="ARBA" id="ARBA00023137"/>
    </source>
</evidence>
<dbReference type="EMBL" id="AP023175">
    <property type="protein sequence ID" value="BCF90404.1"/>
    <property type="molecule type" value="Genomic_DNA"/>
</dbReference>
<keyword evidence="3" id="KW-1003">Cell membrane</keyword>
<dbReference type="Gene3D" id="3.40.50.300">
    <property type="entry name" value="P-loop containing nucleotide triphosphate hydrolases"/>
    <property type="match status" value="1"/>
</dbReference>
<dbReference type="SUPFAM" id="SSF52540">
    <property type="entry name" value="P-loop containing nucleoside triphosphate hydrolases"/>
    <property type="match status" value="1"/>
</dbReference>
<dbReference type="KEGG" id="plad:PPGU16_34710"/>
<dbReference type="AlphaFoldDB" id="A0A7I8BNY8"/>
<proteinExistence type="inferred from homology"/>
<evidence type="ECO:0000256" key="10">
    <source>
        <dbReference type="ARBA" id="ARBA00022989"/>
    </source>
</evidence>
<keyword evidence="6 18" id="KW-0812">Transmembrane</keyword>
<dbReference type="FunFam" id="3.40.50.300:FF:000527">
    <property type="entry name" value="Tyrosine-protein kinase etk"/>
    <property type="match status" value="1"/>
</dbReference>
<dbReference type="Pfam" id="PF13807">
    <property type="entry name" value="GNVR"/>
    <property type="match status" value="1"/>
</dbReference>
<gene>
    <name evidence="22" type="ORF">PPGU16_34710</name>
</gene>
<evidence type="ECO:0000256" key="1">
    <source>
        <dbReference type="ARBA" id="ARBA00004429"/>
    </source>
</evidence>
<evidence type="ECO:0000259" key="19">
    <source>
        <dbReference type="Pfam" id="PF02706"/>
    </source>
</evidence>
<evidence type="ECO:0000256" key="14">
    <source>
        <dbReference type="ARBA" id="ARBA00053015"/>
    </source>
</evidence>
<evidence type="ECO:0000259" key="21">
    <source>
        <dbReference type="Pfam" id="PF13807"/>
    </source>
</evidence>
<dbReference type="Pfam" id="PF02706">
    <property type="entry name" value="Wzz"/>
    <property type="match status" value="1"/>
</dbReference>
<evidence type="ECO:0000313" key="23">
    <source>
        <dbReference type="Proteomes" id="UP000510888"/>
    </source>
</evidence>
<comment type="subcellular location">
    <subcellularLocation>
        <location evidence="1">Cell inner membrane</location>
        <topology evidence="1">Multi-pass membrane protein</topology>
    </subcellularLocation>
</comment>
<evidence type="ECO:0000256" key="18">
    <source>
        <dbReference type="SAM" id="Phobius"/>
    </source>
</evidence>
<comment type="function">
    <text evidence="15">Probably involved in polymerization and/or export of exopolysaccharide EPS I which functions as a virulence factor. May be involved in an ATP-dependent process in the pathway for EPS I production, possibly export of the trimeric repeat units across the inner membrane or their polymerization.</text>
</comment>
<keyword evidence="11 18" id="KW-0472">Membrane</keyword>
<evidence type="ECO:0000256" key="5">
    <source>
        <dbReference type="ARBA" id="ARBA00022679"/>
    </source>
</evidence>
<name>A0A7I8BNY8_9BURK</name>
<dbReference type="InterPro" id="IPR003856">
    <property type="entry name" value="LPS_length_determ_N"/>
</dbReference>
<evidence type="ECO:0000259" key="20">
    <source>
        <dbReference type="Pfam" id="PF13614"/>
    </source>
</evidence>
<evidence type="ECO:0000256" key="9">
    <source>
        <dbReference type="ARBA" id="ARBA00022840"/>
    </source>
</evidence>
<dbReference type="Pfam" id="PF13614">
    <property type="entry name" value="AAA_31"/>
    <property type="match status" value="1"/>
</dbReference>
<keyword evidence="10 18" id="KW-1133">Transmembrane helix</keyword>
<organism evidence="22 23">
    <name type="scientific">Paraburkholderia largidicola</name>
    <dbReference type="NCBI Taxonomy" id="3014751"/>
    <lineage>
        <taxon>Bacteria</taxon>
        <taxon>Pseudomonadati</taxon>
        <taxon>Pseudomonadota</taxon>
        <taxon>Betaproteobacteria</taxon>
        <taxon>Burkholderiales</taxon>
        <taxon>Burkholderiaceae</taxon>
        <taxon>Paraburkholderia</taxon>
    </lineage>
</organism>
<evidence type="ECO:0000256" key="2">
    <source>
        <dbReference type="ARBA" id="ARBA00008883"/>
    </source>
</evidence>
<comment type="similarity">
    <text evidence="2">Belongs to the etk/wzc family.</text>
</comment>
<evidence type="ECO:0000256" key="11">
    <source>
        <dbReference type="ARBA" id="ARBA00023136"/>
    </source>
</evidence>
<reference evidence="22 23" key="1">
    <citation type="journal article" date="2020" name="Genes (Basel)">
        <title>Genomic Comparison of Insect Gut Symbionts from Divergent Burkholderia Subclades.</title>
        <authorList>
            <person name="Takeshita K."/>
            <person name="Kikuchi Y."/>
        </authorList>
    </citation>
    <scope>NUCLEOTIDE SEQUENCE [LARGE SCALE GENOMIC DNA]</scope>
    <source>
        <strain evidence="22 23">PGU16</strain>
    </source>
</reference>
<dbReference type="NCBIfam" id="TIGR01005">
    <property type="entry name" value="eps_transp_fam"/>
    <property type="match status" value="1"/>
</dbReference>
<dbReference type="RefSeq" id="WP_180723911.1">
    <property type="nucleotide sequence ID" value="NZ_AP023175.1"/>
</dbReference>
<dbReference type="InterPro" id="IPR025669">
    <property type="entry name" value="AAA_dom"/>
</dbReference>
<keyword evidence="7" id="KW-0547">Nucleotide-binding</keyword>
<evidence type="ECO:0000256" key="4">
    <source>
        <dbReference type="ARBA" id="ARBA00022519"/>
    </source>
</evidence>
<evidence type="ECO:0000256" key="17">
    <source>
        <dbReference type="ARBA" id="ARBA00081049"/>
    </source>
</evidence>
<feature type="domain" description="Polysaccharide chain length determinant N-terminal" evidence="19">
    <location>
        <begin position="18"/>
        <end position="108"/>
    </location>
</feature>
<feature type="domain" description="Tyrosine-protein kinase G-rich" evidence="21">
    <location>
        <begin position="388"/>
        <end position="468"/>
    </location>
</feature>
<protein>
    <recommendedName>
        <fullName evidence="16">Putative tyrosine-protein kinase EpsB</fullName>
    </recommendedName>
    <alternativeName>
        <fullName evidence="17">EPS I polysaccharide export protein EpsB</fullName>
    </alternativeName>
</protein>
<evidence type="ECO:0000256" key="3">
    <source>
        <dbReference type="ARBA" id="ARBA00022475"/>
    </source>
</evidence>
<dbReference type="InterPro" id="IPR050445">
    <property type="entry name" value="Bact_polysacc_biosynth/exp"/>
</dbReference>
<comment type="catalytic activity">
    <reaction evidence="14">
        <text>L-tyrosyl-[protein] + ATP = O-phospho-L-tyrosyl-[protein] + ADP + H(+)</text>
        <dbReference type="Rhea" id="RHEA:10596"/>
        <dbReference type="Rhea" id="RHEA-COMP:10136"/>
        <dbReference type="Rhea" id="RHEA-COMP:20101"/>
        <dbReference type="ChEBI" id="CHEBI:15378"/>
        <dbReference type="ChEBI" id="CHEBI:30616"/>
        <dbReference type="ChEBI" id="CHEBI:46858"/>
        <dbReference type="ChEBI" id="CHEBI:61978"/>
        <dbReference type="ChEBI" id="CHEBI:456216"/>
    </reaction>
</comment>
<evidence type="ECO:0000256" key="16">
    <source>
        <dbReference type="ARBA" id="ARBA00067833"/>
    </source>
</evidence>